<name>A0ABW8CIC4_9ACTN</name>
<evidence type="ECO:0000256" key="1">
    <source>
        <dbReference type="SAM" id="MobiDB-lite"/>
    </source>
</evidence>
<feature type="compositionally biased region" description="Gly residues" evidence="1">
    <location>
        <begin position="80"/>
        <end position="130"/>
    </location>
</feature>
<reference evidence="2 3" key="1">
    <citation type="submission" date="2024-10" db="EMBL/GenBank/DDBJ databases">
        <title>The Natural Products Discovery Center: Release of the First 8490 Sequenced Strains for Exploring Actinobacteria Biosynthetic Diversity.</title>
        <authorList>
            <person name="Kalkreuter E."/>
            <person name="Kautsar S.A."/>
            <person name="Yang D."/>
            <person name="Bader C.D."/>
            <person name="Teijaro C.N."/>
            <person name="Fluegel L."/>
            <person name="Davis C.M."/>
            <person name="Simpson J.R."/>
            <person name="Lauterbach L."/>
            <person name="Steele A.D."/>
            <person name="Gui C."/>
            <person name="Meng S."/>
            <person name="Li G."/>
            <person name="Viehrig K."/>
            <person name="Ye F."/>
            <person name="Su P."/>
            <person name="Kiefer A.F."/>
            <person name="Nichols A."/>
            <person name="Cepeda A.J."/>
            <person name="Yan W."/>
            <person name="Fan B."/>
            <person name="Jiang Y."/>
            <person name="Adhikari A."/>
            <person name="Zheng C.-J."/>
            <person name="Schuster L."/>
            <person name="Cowan T.M."/>
            <person name="Smanski M.J."/>
            <person name="Chevrette M.G."/>
            <person name="De Carvalho L.P.S."/>
            <person name="Shen B."/>
        </authorList>
    </citation>
    <scope>NUCLEOTIDE SEQUENCE [LARGE SCALE GENOMIC DNA]</scope>
    <source>
        <strain evidence="2 3">NPDC053399</strain>
    </source>
</reference>
<gene>
    <name evidence="2" type="ORF">ACIGXA_37440</name>
</gene>
<comment type="caution">
    <text evidence="2">The sequence shown here is derived from an EMBL/GenBank/DDBJ whole genome shotgun (WGS) entry which is preliminary data.</text>
</comment>
<sequence>MGSVRNPIGPLPSSIYWRRRAVVLCLVALLAVLAVWAVNSGGSSGGTGAKGPDGHTPATSITPGPTPSGPHLPGRPGGRDTSGGSGSGGASDGTSSGGSSGSPSGGTDSGVSGGGSNGASSGGAASGGSSGQLPAGSTLADCAVSDVQLTLRSTQNSYAPGQKPKFELTAANSAATACKLDFGSTAAIVTITNTTGNKHVWATDDCPAGRGAYLLQVPAHSSTTYTIEWNRQTSSPDCATPKGQQAAVGTTYLVEARLQGFTPKQASFVLKAD</sequence>
<accession>A0ABW8CIC4</accession>
<evidence type="ECO:0000313" key="2">
    <source>
        <dbReference type="EMBL" id="MFI9106205.1"/>
    </source>
</evidence>
<feature type="region of interest" description="Disordered" evidence="1">
    <location>
        <begin position="44"/>
        <end position="134"/>
    </location>
</feature>
<dbReference type="RefSeq" id="WP_399657556.1">
    <property type="nucleotide sequence ID" value="NZ_JBITYG010000017.1"/>
</dbReference>
<organism evidence="2 3">
    <name type="scientific">Streptomyces fildesensis</name>
    <dbReference type="NCBI Taxonomy" id="375757"/>
    <lineage>
        <taxon>Bacteria</taxon>
        <taxon>Bacillati</taxon>
        <taxon>Actinomycetota</taxon>
        <taxon>Actinomycetes</taxon>
        <taxon>Kitasatosporales</taxon>
        <taxon>Streptomycetaceae</taxon>
        <taxon>Streptomyces</taxon>
    </lineage>
</organism>
<evidence type="ECO:0000313" key="3">
    <source>
        <dbReference type="Proteomes" id="UP001614394"/>
    </source>
</evidence>
<keyword evidence="3" id="KW-1185">Reference proteome</keyword>
<dbReference type="Proteomes" id="UP001614394">
    <property type="component" value="Unassembled WGS sequence"/>
</dbReference>
<proteinExistence type="predicted"/>
<protein>
    <submittedName>
        <fullName evidence="2">Uncharacterized protein</fullName>
    </submittedName>
</protein>
<dbReference type="EMBL" id="JBITYG010000017">
    <property type="protein sequence ID" value="MFI9106205.1"/>
    <property type="molecule type" value="Genomic_DNA"/>
</dbReference>
<feature type="compositionally biased region" description="Low complexity" evidence="1">
    <location>
        <begin position="54"/>
        <end position="63"/>
    </location>
</feature>